<feature type="compositionally biased region" description="Basic and acidic residues" evidence="4">
    <location>
        <begin position="215"/>
        <end position="231"/>
    </location>
</feature>
<feature type="region of interest" description="Disordered" evidence="4">
    <location>
        <begin position="345"/>
        <end position="385"/>
    </location>
</feature>
<feature type="repeat" description="ANK" evidence="3">
    <location>
        <begin position="472"/>
        <end position="504"/>
    </location>
</feature>
<dbReference type="SUPFAM" id="SSF48403">
    <property type="entry name" value="Ankyrin repeat"/>
    <property type="match status" value="1"/>
</dbReference>
<feature type="region of interest" description="Disordered" evidence="4">
    <location>
        <begin position="163"/>
        <end position="302"/>
    </location>
</feature>
<feature type="compositionally biased region" description="Basic and acidic residues" evidence="4">
    <location>
        <begin position="21"/>
        <end position="82"/>
    </location>
</feature>
<feature type="region of interest" description="Disordered" evidence="4">
    <location>
        <begin position="903"/>
        <end position="925"/>
    </location>
</feature>
<evidence type="ECO:0000313" key="5">
    <source>
        <dbReference type="EMBL" id="KAL3229125.1"/>
    </source>
</evidence>
<dbReference type="CDD" id="cd22249">
    <property type="entry name" value="UDM1_RNF168_RNF169-like"/>
    <property type="match status" value="1"/>
</dbReference>
<feature type="compositionally biased region" description="Polar residues" evidence="4">
    <location>
        <begin position="715"/>
        <end position="726"/>
    </location>
</feature>
<evidence type="ECO:0000256" key="3">
    <source>
        <dbReference type="PROSITE-ProRule" id="PRU00023"/>
    </source>
</evidence>
<dbReference type="PANTHER" id="PTHR24171:SF8">
    <property type="entry name" value="BRCA1-ASSOCIATED RING DOMAIN PROTEIN 1"/>
    <property type="match status" value="1"/>
</dbReference>
<proteinExistence type="predicted"/>
<feature type="compositionally biased region" description="Basic and acidic residues" evidence="4">
    <location>
        <begin position="828"/>
        <end position="842"/>
    </location>
</feature>
<dbReference type="PROSITE" id="PS50297">
    <property type="entry name" value="ANK_REP_REGION"/>
    <property type="match status" value="3"/>
</dbReference>
<feature type="compositionally biased region" description="Polar residues" evidence="4">
    <location>
        <begin position="347"/>
        <end position="363"/>
    </location>
</feature>
<protein>
    <submittedName>
        <fullName evidence="5">Protein HOS4</fullName>
    </submittedName>
</protein>
<gene>
    <name evidence="5" type="ORF">RNJ44_02212</name>
</gene>
<keyword evidence="1" id="KW-0677">Repeat</keyword>
<evidence type="ECO:0000313" key="6">
    <source>
        <dbReference type="Proteomes" id="UP001623330"/>
    </source>
</evidence>
<evidence type="ECO:0000256" key="4">
    <source>
        <dbReference type="SAM" id="MobiDB-lite"/>
    </source>
</evidence>
<feature type="region of interest" description="Disordered" evidence="4">
    <location>
        <begin position="541"/>
        <end position="563"/>
    </location>
</feature>
<evidence type="ECO:0000256" key="1">
    <source>
        <dbReference type="ARBA" id="ARBA00022737"/>
    </source>
</evidence>
<feature type="compositionally biased region" description="Basic and acidic residues" evidence="4">
    <location>
        <begin position="163"/>
        <end position="177"/>
    </location>
</feature>
<feature type="repeat" description="ANK" evidence="3">
    <location>
        <begin position="647"/>
        <end position="679"/>
    </location>
</feature>
<feature type="compositionally biased region" description="Basic and acidic residues" evidence="4">
    <location>
        <begin position="777"/>
        <end position="786"/>
    </location>
</feature>
<dbReference type="EMBL" id="JBEVYD010000012">
    <property type="protein sequence ID" value="KAL3229125.1"/>
    <property type="molecule type" value="Genomic_DNA"/>
</dbReference>
<keyword evidence="6" id="KW-1185">Reference proteome</keyword>
<keyword evidence="2 3" id="KW-0040">ANK repeat</keyword>
<dbReference type="Pfam" id="PF12796">
    <property type="entry name" value="Ank_2"/>
    <property type="match status" value="2"/>
</dbReference>
<dbReference type="InterPro" id="IPR002110">
    <property type="entry name" value="Ankyrin_rpt"/>
</dbReference>
<accession>A0ABR4NMV0</accession>
<feature type="compositionally biased region" description="Low complexity" evidence="4">
    <location>
        <begin position="763"/>
        <end position="776"/>
    </location>
</feature>
<reference evidence="5 6" key="1">
    <citation type="submission" date="2024-05" db="EMBL/GenBank/DDBJ databases">
        <title>Long read based assembly of the Candida bracarensis genome reveals expanded adhesin content.</title>
        <authorList>
            <person name="Marcet-Houben M."/>
            <person name="Ksiezopolska E."/>
            <person name="Gabaldon T."/>
        </authorList>
    </citation>
    <scope>NUCLEOTIDE SEQUENCE [LARGE SCALE GENOMIC DNA]</scope>
    <source>
        <strain evidence="5 6">CBM6</strain>
    </source>
</reference>
<organism evidence="5 6">
    <name type="scientific">Nakaseomyces bracarensis</name>
    <dbReference type="NCBI Taxonomy" id="273131"/>
    <lineage>
        <taxon>Eukaryota</taxon>
        <taxon>Fungi</taxon>
        <taxon>Dikarya</taxon>
        <taxon>Ascomycota</taxon>
        <taxon>Saccharomycotina</taxon>
        <taxon>Saccharomycetes</taxon>
        <taxon>Saccharomycetales</taxon>
        <taxon>Saccharomycetaceae</taxon>
        <taxon>Nakaseomyces</taxon>
    </lineage>
</organism>
<sequence>MEEEKPVKKRSLSSYLSNVSSRREELERIAKKKAEDEARRKREAEEQARREQEERERLEKERVLKEEQEKMRIEEEKKKKAEELARLKRNYEEQLKRLEEERSKREQEEAKAKREQEEAKAKREEELLKTKREEELQKVKREEEIKSAKREEEIHKIKHDEDINAAKLEEQSVKQRDGVSNVNREVQEAIEPQTVNEKSTVDIEPASVKAESSNDDFKKDDVPTNENEKLNKPPNLTHPDISTDSSQFSNEPLSRHLLKSILREKKAPTFEDGAKDDDEELSDTPTEPASPPRAKRGRLVRGDQIEKTLIRNDHLNAASDSELSDIEDIKSTVISSSVFQEGGLSPIRNNSVTKHSMPSSPVRRNSDDIINNDGAEKRTREKKSHIAVPKVPKQKKSIYRDSGGRTRLQIACDKGKYDVAKKMIEEEDYDVNDQDNAGNSPLHEAALNGYLSIVKLLVSHGANVNIQSYEMFKDTPLVDASANGHLDVVKYLLKHGADPTITNAKGLTAYESIEEDSDLDENEIKVVEEIKRSLTEATRRWKSKHGIQDSANTSDTSRPSSPVIKHAEEPVTSFSDEFYWTDISSSGGKKKLFRASKEGYLPYVGSYLENGGRPDFNAFLEAVKYGHEDIASIFLAFGAKINKQNKEGLTPLMIAVGRNHLGTVRLLLEAGAHPLKKDNKGRTAFYYAKHNIFESVDDNEIKLLNDAVTKWNEKYGTSGTSINEDTVSMKKHKNKEAKRPRDELSDEDTEEVEKERKRHQSISKRSSSVSRSGSHQELSKLQRSESPHVSPSPILNKDEKHSNEPEKNYKLKQKSSSHTDIVKSYNTEIDHATKNDELESIHKRPRLQSHVSESSLIKEEEAVKQETPEEREVRLKAEEEYIQKRLQQKKKKELELLQKMEIDQQKREQEREKQRIEEEKRQEELRKQKEIELEKMKEAQELERRKSIRSLYPLGLKLISFAKKDDYARFLPLYYYTDKSTGSKYVLDIQMTVILKDDSLNNRGHPDSHEVKHHELRKLWNLLKFIYLYGGNYVSDNKPQYVVNFNGVDMETRLGFETLEFTKFSSLPMHWVNFDLLEIDPAIKPTIVENMVEIDVSLNQEPPSSTPIRSRTKPLQERHVPLKFRRQYVTKITQQPLW</sequence>
<dbReference type="Gene3D" id="1.25.40.20">
    <property type="entry name" value="Ankyrin repeat-containing domain"/>
    <property type="match status" value="2"/>
</dbReference>
<feature type="region of interest" description="Disordered" evidence="4">
    <location>
        <begin position="714"/>
        <end position="870"/>
    </location>
</feature>
<feature type="region of interest" description="Disordered" evidence="4">
    <location>
        <begin position="1"/>
        <end position="82"/>
    </location>
</feature>
<feature type="compositionally biased region" description="Basic and acidic residues" evidence="4">
    <location>
        <begin position="856"/>
        <end position="870"/>
    </location>
</feature>
<evidence type="ECO:0000256" key="2">
    <source>
        <dbReference type="ARBA" id="ARBA00023043"/>
    </source>
</evidence>
<dbReference type="SMART" id="SM00248">
    <property type="entry name" value="ANK"/>
    <property type="match status" value="5"/>
</dbReference>
<feature type="region of interest" description="Disordered" evidence="4">
    <location>
        <begin position="95"/>
        <end position="124"/>
    </location>
</feature>
<feature type="compositionally biased region" description="Polar residues" evidence="4">
    <location>
        <begin position="240"/>
        <end position="252"/>
    </location>
</feature>
<dbReference type="InterPro" id="IPR036770">
    <property type="entry name" value="Ankyrin_rpt-contain_sf"/>
</dbReference>
<feature type="compositionally biased region" description="Polar residues" evidence="4">
    <location>
        <begin position="816"/>
        <end position="827"/>
    </location>
</feature>
<feature type="compositionally biased region" description="Polar residues" evidence="4">
    <location>
        <begin position="549"/>
        <end position="560"/>
    </location>
</feature>
<dbReference type="Proteomes" id="UP001623330">
    <property type="component" value="Unassembled WGS sequence"/>
</dbReference>
<comment type="caution">
    <text evidence="5">The sequence shown here is derived from an EMBL/GenBank/DDBJ whole genome shotgun (WGS) entry which is preliminary data.</text>
</comment>
<dbReference type="PROSITE" id="PS50088">
    <property type="entry name" value="ANK_REPEAT"/>
    <property type="match status" value="3"/>
</dbReference>
<dbReference type="PRINTS" id="PR01415">
    <property type="entry name" value="ANKYRIN"/>
</dbReference>
<feature type="compositionally biased region" description="Basic and acidic residues" evidence="4">
    <location>
        <begin position="796"/>
        <end position="809"/>
    </location>
</feature>
<dbReference type="PANTHER" id="PTHR24171">
    <property type="entry name" value="ANKYRIN REPEAT DOMAIN-CONTAINING PROTEIN 39-RELATED"/>
    <property type="match status" value="1"/>
</dbReference>
<name>A0ABR4NMV0_9SACH</name>
<feature type="repeat" description="ANK" evidence="3">
    <location>
        <begin position="437"/>
        <end position="469"/>
    </location>
</feature>
<feature type="compositionally biased region" description="Basic and acidic residues" evidence="4">
    <location>
        <begin position="261"/>
        <end position="273"/>
    </location>
</feature>